<protein>
    <recommendedName>
        <fullName evidence="7">GHMP kinase N-terminal domain-containing protein</fullName>
    </recommendedName>
</protein>
<dbReference type="Gene3D" id="3.30.70.890">
    <property type="entry name" value="GHMP kinase, C-terminal domain"/>
    <property type="match status" value="1"/>
</dbReference>
<dbReference type="PRINTS" id="PR00959">
    <property type="entry name" value="MEVGALKINASE"/>
</dbReference>
<dbReference type="SUPFAM" id="SSF55060">
    <property type="entry name" value="GHMP Kinase, C-terminal domain"/>
    <property type="match status" value="1"/>
</dbReference>
<dbReference type="PANTHER" id="PTHR43290:SF2">
    <property type="entry name" value="MEVALONATE KINASE"/>
    <property type="match status" value="1"/>
</dbReference>
<accession>A0A4Y6PY72</accession>
<evidence type="ECO:0000256" key="1">
    <source>
        <dbReference type="ARBA" id="ARBA00022490"/>
    </source>
</evidence>
<dbReference type="RefSeq" id="WP_141199722.1">
    <property type="nucleotide sequence ID" value="NZ_CP041186.1"/>
</dbReference>
<dbReference type="EMBL" id="CP041186">
    <property type="protein sequence ID" value="QDG53261.1"/>
    <property type="molecule type" value="Genomic_DNA"/>
</dbReference>
<dbReference type="SUPFAM" id="SSF54211">
    <property type="entry name" value="Ribosomal protein S5 domain 2-like"/>
    <property type="match status" value="1"/>
</dbReference>
<dbReference type="Proteomes" id="UP000315995">
    <property type="component" value="Chromosome"/>
</dbReference>
<keyword evidence="2" id="KW-0808">Transferase</keyword>
<dbReference type="GO" id="GO:0019287">
    <property type="term" value="P:isopentenyl diphosphate biosynthetic process, mevalonate pathway"/>
    <property type="evidence" value="ECO:0007669"/>
    <property type="project" value="UniProtKB-UniPathway"/>
</dbReference>
<dbReference type="OrthoDB" id="1522677at2"/>
<dbReference type="AlphaFoldDB" id="A0A4Y6PY72"/>
<accession>A0A5B8YD52</accession>
<proteinExistence type="predicted"/>
<dbReference type="InterPro" id="IPR014721">
    <property type="entry name" value="Ribsml_uS5_D2-typ_fold_subgr"/>
</dbReference>
<dbReference type="InterPro" id="IPR006205">
    <property type="entry name" value="Mev_gal_kin"/>
</dbReference>
<dbReference type="UniPathway" id="UPA00057">
    <property type="reaction ID" value="UER00098"/>
</dbReference>
<evidence type="ECO:0000313" key="6">
    <source>
        <dbReference type="Proteomes" id="UP000315995"/>
    </source>
</evidence>
<organism evidence="5 6">
    <name type="scientific">Persicimonas caeni</name>
    <dbReference type="NCBI Taxonomy" id="2292766"/>
    <lineage>
        <taxon>Bacteria</taxon>
        <taxon>Deltaproteobacteria</taxon>
        <taxon>Bradymonadales</taxon>
        <taxon>Bradymonadaceae</taxon>
        <taxon>Persicimonas</taxon>
    </lineage>
</organism>
<name>A0A4Y6PY72_PERCE</name>
<dbReference type="PANTHER" id="PTHR43290">
    <property type="entry name" value="MEVALONATE KINASE"/>
    <property type="match status" value="1"/>
</dbReference>
<dbReference type="GO" id="GO:0005737">
    <property type="term" value="C:cytoplasm"/>
    <property type="evidence" value="ECO:0007669"/>
    <property type="project" value="InterPro"/>
</dbReference>
<evidence type="ECO:0000256" key="4">
    <source>
        <dbReference type="ARBA" id="ARBA00022842"/>
    </source>
</evidence>
<dbReference type="InterPro" id="IPR036554">
    <property type="entry name" value="GHMP_kinase_C_sf"/>
</dbReference>
<keyword evidence="1" id="KW-0963">Cytoplasm</keyword>
<evidence type="ECO:0000256" key="2">
    <source>
        <dbReference type="ARBA" id="ARBA00022679"/>
    </source>
</evidence>
<gene>
    <name evidence="5" type="ORF">FIV42_21695</name>
</gene>
<keyword evidence="6" id="KW-1185">Reference proteome</keyword>
<evidence type="ECO:0000256" key="3">
    <source>
        <dbReference type="ARBA" id="ARBA00022777"/>
    </source>
</evidence>
<reference evidence="5 6" key="1">
    <citation type="submission" date="2019-06" db="EMBL/GenBank/DDBJ databases">
        <title>Persicimonas caeni gen. nov., sp. nov., a predatory bacterium isolated from solar saltern.</title>
        <authorList>
            <person name="Wang S."/>
        </authorList>
    </citation>
    <scope>NUCLEOTIDE SEQUENCE [LARGE SCALE GENOMIC DNA]</scope>
    <source>
        <strain evidence="5 6">YN101</strain>
    </source>
</reference>
<dbReference type="InterPro" id="IPR020568">
    <property type="entry name" value="Ribosomal_Su5_D2-typ_SF"/>
</dbReference>
<keyword evidence="3" id="KW-0418">Kinase</keyword>
<sequence length="354" mass="37211">MHSSSLTTSAPGKLFLFGEYGVLAGGWSIVAAADRRVLAHRQAEASGYEVVGAQMDDAGVLPREVLAELDAHGHSQYQLAQLSADVRSVFDDVTGEKLGLGSSAASTVALTAACMLDSSDEPIDERIAPKTRAAIFEHAFRAHRSLQGGRGSGADIASSTFGGVIAYRLVEPVAPFSACEVPQDIAADVTTDDAQVSSALSFPDDLRIEALWLESPARSTSFVRCCEEALQEAPSPTQRALCRTSAIAEEALEAFARGRTAEIVELAATADEALTKLGEQIGAPIVIDAHRALRKPARAASIAVKPSGAGGGDFSLAFGPVDAAWESFLQNLPPGVRHIPLELGAQGVRREPRR</sequence>
<dbReference type="GO" id="GO:0004496">
    <property type="term" value="F:mevalonate kinase activity"/>
    <property type="evidence" value="ECO:0007669"/>
    <property type="project" value="InterPro"/>
</dbReference>
<evidence type="ECO:0000313" key="5">
    <source>
        <dbReference type="EMBL" id="QDG53261.1"/>
    </source>
</evidence>
<dbReference type="Gene3D" id="3.30.230.10">
    <property type="match status" value="1"/>
</dbReference>
<keyword evidence="4" id="KW-0460">Magnesium</keyword>
<dbReference type="GO" id="GO:0005524">
    <property type="term" value="F:ATP binding"/>
    <property type="evidence" value="ECO:0007669"/>
    <property type="project" value="InterPro"/>
</dbReference>
<evidence type="ECO:0008006" key="7">
    <source>
        <dbReference type="Google" id="ProtNLM"/>
    </source>
</evidence>